<dbReference type="HOGENOM" id="CLU_497706_0_0_11"/>
<evidence type="ECO:0000256" key="1">
    <source>
        <dbReference type="SAM" id="MobiDB-lite"/>
    </source>
</evidence>
<accession>V9XRA7</accession>
<dbReference type="PATRIC" id="fig|1435356.3.peg.4483"/>
<sequence length="547" mass="60769">MGGHSLMRDQLEQEAAMELYRELTHDDPHRRSARGRGASPTKDEGDLFTLRPSPRKLRILIDIEAWTADHPFIDELLHGFMRYENIEVLQVRMSQVKLTDHEDSHEVGFVRVRDVTEHKGSFSYPGSCYGWSIDTERPKFDGSKTLGQRGSISPQPELFRSLAAYNSFSDEQREGITADDIERAVLLTEIARAIDYDLIISETKTTGRRDVPANDRSNVVTRADALPIIAHYMRRQQIYVINPIGRGTINRKGYYMETVAALAPGIWHWLAKCRRSALFVPSSRRFVADCESLIDRLARALRARDELIASVGALQTDDVIDDGADALDHVLVSLCGAVDVLGRSLHTALQISGHERNAKLHRLDGYRKLMSFYADVANKDLLDALQKHLAVVFSLRNSIHSRTLAAIASLTVSEHGLSALSASRLDLVIPPETVDSVRDESGGGLEYWHARELGGSGHLVADLSRLLDTCFSSVLRFLDQLCRIIAAEWTLDKDPVLREDIIGADSTLSGYGRELRIFIGMPQNGDLDGASTEASETDIASGASPSR</sequence>
<dbReference type="KEGG" id="rpy:Y013_22270"/>
<dbReference type="eggNOG" id="ENOG5032D9B">
    <property type="taxonomic scope" value="Bacteria"/>
</dbReference>
<organism evidence="2 3">
    <name type="scientific">Rhodococcus pyridinivorans SB3094</name>
    <dbReference type="NCBI Taxonomy" id="1435356"/>
    <lineage>
        <taxon>Bacteria</taxon>
        <taxon>Bacillati</taxon>
        <taxon>Actinomycetota</taxon>
        <taxon>Actinomycetes</taxon>
        <taxon>Mycobacteriales</taxon>
        <taxon>Nocardiaceae</taxon>
        <taxon>Rhodococcus</taxon>
    </lineage>
</organism>
<proteinExistence type="predicted"/>
<feature type="region of interest" description="Disordered" evidence="1">
    <location>
        <begin position="23"/>
        <end position="48"/>
    </location>
</feature>
<name>V9XRA7_9NOCA</name>
<reference evidence="2 3" key="1">
    <citation type="journal article" date="2014" name="Genome Announc.">
        <title>Complete Genome of Rhodococcus pyridinivorans SB3094, a Methyl-Ethyl-Ketone-Degrading Bacterium Used for Bioaugmentation.</title>
        <authorList>
            <person name="Dueholm M.S."/>
            <person name="Albertsen M."/>
            <person name="D'Imperio S."/>
            <person name="Tale V.P."/>
            <person name="Lewis D."/>
            <person name="Nielsen P.H."/>
            <person name="Nielsen J.L."/>
        </authorList>
    </citation>
    <scope>NUCLEOTIDE SEQUENCE [LARGE SCALE GENOMIC DNA]</scope>
    <source>
        <strain evidence="2 3">SB3094</strain>
    </source>
</reference>
<evidence type="ECO:0000313" key="2">
    <source>
        <dbReference type="EMBL" id="AHD23927.1"/>
    </source>
</evidence>
<dbReference type="AlphaFoldDB" id="V9XRA7"/>
<protein>
    <submittedName>
        <fullName evidence="2">Uncharacterized protein</fullName>
    </submittedName>
</protein>
<gene>
    <name evidence="2" type="ORF">Y013_22270</name>
</gene>
<dbReference type="EMBL" id="CP006996">
    <property type="protein sequence ID" value="AHD23927.1"/>
    <property type="molecule type" value="Genomic_DNA"/>
</dbReference>
<dbReference type="Proteomes" id="UP000018781">
    <property type="component" value="Chromosome"/>
</dbReference>
<feature type="region of interest" description="Disordered" evidence="1">
    <location>
        <begin position="528"/>
        <end position="547"/>
    </location>
</feature>
<evidence type="ECO:0000313" key="3">
    <source>
        <dbReference type="Proteomes" id="UP000018781"/>
    </source>
</evidence>